<evidence type="ECO:0000313" key="2">
    <source>
        <dbReference type="Proteomes" id="UP000177659"/>
    </source>
</evidence>
<protein>
    <submittedName>
        <fullName evidence="1">Uncharacterized protein</fullName>
    </submittedName>
</protein>
<reference evidence="1 2" key="1">
    <citation type="journal article" date="2016" name="Nat. Commun.">
        <title>Thousands of microbial genomes shed light on interconnected biogeochemical processes in an aquifer system.</title>
        <authorList>
            <person name="Anantharaman K."/>
            <person name="Brown C.T."/>
            <person name="Hug L.A."/>
            <person name="Sharon I."/>
            <person name="Castelle C.J."/>
            <person name="Probst A.J."/>
            <person name="Thomas B.C."/>
            <person name="Singh A."/>
            <person name="Wilkins M.J."/>
            <person name="Karaoz U."/>
            <person name="Brodie E.L."/>
            <person name="Williams K.H."/>
            <person name="Hubbard S.S."/>
            <person name="Banfield J.F."/>
        </authorList>
    </citation>
    <scope>NUCLEOTIDE SEQUENCE [LARGE SCALE GENOMIC DNA]</scope>
</reference>
<organism evidence="1 2">
    <name type="scientific">Candidatus Kaiserbacteria bacterium RIFCSPHIGHO2_02_FULL_49_11</name>
    <dbReference type="NCBI Taxonomy" id="1798489"/>
    <lineage>
        <taxon>Bacteria</taxon>
        <taxon>Candidatus Kaiseribacteriota</taxon>
    </lineage>
</organism>
<name>A0A1F6D1U6_9BACT</name>
<evidence type="ECO:0000313" key="1">
    <source>
        <dbReference type="EMBL" id="OGG55413.1"/>
    </source>
</evidence>
<dbReference type="Proteomes" id="UP000177659">
    <property type="component" value="Unassembled WGS sequence"/>
</dbReference>
<accession>A0A1F6D1U6</accession>
<sequence>MSAALEQEEKKWKDTFKGACVALFKEMLPLPEKVFLVADGKLCGWFLKLIGSDEFREYTTTAGPFSIIPLRNKGAIEGFCTIGEGAGEDPFLIVDTLFCDRIQGITL</sequence>
<gene>
    <name evidence="1" type="ORF">A3D62_00025</name>
</gene>
<dbReference type="AlphaFoldDB" id="A0A1F6D1U6"/>
<dbReference type="EMBL" id="MFLC01000001">
    <property type="protein sequence ID" value="OGG55413.1"/>
    <property type="molecule type" value="Genomic_DNA"/>
</dbReference>
<comment type="caution">
    <text evidence="1">The sequence shown here is derived from an EMBL/GenBank/DDBJ whole genome shotgun (WGS) entry which is preliminary data.</text>
</comment>
<proteinExistence type="predicted"/>